<accession>A0ABX0US17</accession>
<evidence type="ECO:0000313" key="2">
    <source>
        <dbReference type="Proteomes" id="UP001179181"/>
    </source>
</evidence>
<organism evidence="1 2">
    <name type="scientific">Dyadobacter arcticus</name>
    <dbReference type="NCBI Taxonomy" id="1078754"/>
    <lineage>
        <taxon>Bacteria</taxon>
        <taxon>Pseudomonadati</taxon>
        <taxon>Bacteroidota</taxon>
        <taxon>Cytophagia</taxon>
        <taxon>Cytophagales</taxon>
        <taxon>Spirosomataceae</taxon>
        <taxon>Dyadobacter</taxon>
    </lineage>
</organism>
<name>A0ABX0US17_9BACT</name>
<dbReference type="Proteomes" id="UP001179181">
    <property type="component" value="Unassembled WGS sequence"/>
</dbReference>
<proteinExistence type="predicted"/>
<gene>
    <name evidence="1" type="ORF">FHS68_004400</name>
</gene>
<sequence>MMANNVFLSWSGKLSNSIAFAFYEHLPFILQNSSSFFSPESIEKDSVWFNRVITELYEIETGIVFLTKENIKSEWI</sequence>
<dbReference type="EMBL" id="JAASQJ010000004">
    <property type="protein sequence ID" value="NIJ55213.1"/>
    <property type="molecule type" value="Genomic_DNA"/>
</dbReference>
<reference evidence="1 2" key="1">
    <citation type="submission" date="2020-03" db="EMBL/GenBank/DDBJ databases">
        <title>Genomic Encyclopedia of Type Strains, Phase IV (KMG-IV): sequencing the most valuable type-strain genomes for metagenomic binning, comparative biology and taxonomic classification.</title>
        <authorList>
            <person name="Goeker M."/>
        </authorList>
    </citation>
    <scope>NUCLEOTIDE SEQUENCE [LARGE SCALE GENOMIC DNA]</scope>
    <source>
        <strain evidence="1 2">DSM 102865</strain>
    </source>
</reference>
<comment type="caution">
    <text evidence="1">The sequence shown here is derived from an EMBL/GenBank/DDBJ whole genome shotgun (WGS) entry which is preliminary data.</text>
</comment>
<keyword evidence="2" id="KW-1185">Reference proteome</keyword>
<evidence type="ECO:0000313" key="1">
    <source>
        <dbReference type="EMBL" id="NIJ55213.1"/>
    </source>
</evidence>
<protein>
    <submittedName>
        <fullName evidence="1">Uncharacterized protein</fullName>
    </submittedName>
</protein>